<feature type="repeat" description="TPR" evidence="2">
    <location>
        <begin position="109"/>
        <end position="142"/>
    </location>
</feature>
<evidence type="ECO:0000313" key="5">
    <source>
        <dbReference type="Proteomes" id="UP000194469"/>
    </source>
</evidence>
<dbReference type="PROSITE" id="PS50005">
    <property type="entry name" value="TPR"/>
    <property type="match status" value="2"/>
</dbReference>
<dbReference type="AlphaFoldDB" id="A0A1Y6ERF3"/>
<organism evidence="4 5">
    <name type="scientific">Sphingopyxis terrae subsp. ummariensis</name>
    <dbReference type="NCBI Taxonomy" id="429001"/>
    <lineage>
        <taxon>Bacteria</taxon>
        <taxon>Pseudomonadati</taxon>
        <taxon>Pseudomonadota</taxon>
        <taxon>Alphaproteobacteria</taxon>
        <taxon>Sphingomonadales</taxon>
        <taxon>Sphingomonadaceae</taxon>
        <taxon>Sphingopyxis</taxon>
    </lineage>
</organism>
<dbReference type="Gene3D" id="1.25.40.10">
    <property type="entry name" value="Tetratricopeptide repeat domain"/>
    <property type="match status" value="1"/>
</dbReference>
<dbReference type="Gene3D" id="3.40.50.300">
    <property type="entry name" value="P-loop containing nucleotide triphosphate hydrolases"/>
    <property type="match status" value="1"/>
</dbReference>
<feature type="domain" description="Cytochrome c-type biogenesis protein H TPR" evidence="3">
    <location>
        <begin position="131"/>
        <end position="236"/>
    </location>
</feature>
<dbReference type="Pfam" id="PF13432">
    <property type="entry name" value="TPR_16"/>
    <property type="match status" value="1"/>
</dbReference>
<dbReference type="PANTHER" id="PTHR12788">
    <property type="entry name" value="PROTEIN-TYROSINE SULFOTRANSFERASE 2"/>
    <property type="match status" value="1"/>
</dbReference>
<dbReference type="SUPFAM" id="SSF52540">
    <property type="entry name" value="P-loop containing nucleoside triphosphate hydrolases"/>
    <property type="match status" value="1"/>
</dbReference>
<dbReference type="InterPro" id="IPR027417">
    <property type="entry name" value="P-loop_NTPase"/>
</dbReference>
<dbReference type="InterPro" id="IPR026634">
    <property type="entry name" value="TPST-like"/>
</dbReference>
<dbReference type="Pfam" id="PF13469">
    <property type="entry name" value="Sulfotransfer_3"/>
    <property type="match status" value="1"/>
</dbReference>
<name>A0A1Y6ERF3_9SPHN</name>
<evidence type="ECO:0000256" key="2">
    <source>
        <dbReference type="PROSITE-ProRule" id="PRU00339"/>
    </source>
</evidence>
<keyword evidence="1" id="KW-0808">Transferase</keyword>
<evidence type="ECO:0000313" key="4">
    <source>
        <dbReference type="EMBL" id="SMQ65285.1"/>
    </source>
</evidence>
<gene>
    <name evidence="4" type="ORF">SAMN06295984_1225</name>
</gene>
<keyword evidence="2" id="KW-0802">TPR repeat</keyword>
<dbReference type="Pfam" id="PF23914">
    <property type="entry name" value="TPR_CcmH_CycH"/>
    <property type="match status" value="1"/>
</dbReference>
<evidence type="ECO:0000259" key="3">
    <source>
        <dbReference type="Pfam" id="PF23914"/>
    </source>
</evidence>
<dbReference type="InterPro" id="IPR011990">
    <property type="entry name" value="TPR-like_helical_dom_sf"/>
</dbReference>
<dbReference type="SUPFAM" id="SSF48452">
    <property type="entry name" value="TPR-like"/>
    <property type="match status" value="1"/>
</dbReference>
<dbReference type="InterPro" id="IPR056413">
    <property type="entry name" value="TPR_CcmH_CycH"/>
</dbReference>
<dbReference type="GeneID" id="303001286"/>
<keyword evidence="5" id="KW-1185">Reference proteome</keyword>
<dbReference type="PANTHER" id="PTHR12788:SF10">
    <property type="entry name" value="PROTEIN-TYROSINE SULFOTRANSFERASE"/>
    <property type="match status" value="1"/>
</dbReference>
<accession>A0A1Y6ERF3</accession>
<feature type="repeat" description="TPR" evidence="2">
    <location>
        <begin position="143"/>
        <end position="176"/>
    </location>
</feature>
<proteinExistence type="predicted"/>
<dbReference type="GO" id="GO:0008476">
    <property type="term" value="F:protein-tyrosine sulfotransferase activity"/>
    <property type="evidence" value="ECO:0007669"/>
    <property type="project" value="InterPro"/>
</dbReference>
<dbReference type="RefSeq" id="WP_086456365.1">
    <property type="nucleotide sequence ID" value="NZ_FXWL01000001.1"/>
</dbReference>
<protein>
    <submittedName>
        <fullName evidence="4">Tetratricopeptide repeat-containing protein</fullName>
    </submittedName>
</protein>
<dbReference type="InterPro" id="IPR019734">
    <property type="entry name" value="TPR_rpt"/>
</dbReference>
<sequence>MMATRPPQQFSPPPALIKAMQLMRAQDMQGALDIVEAALPEADDLAPYLALAGHATLHLNRFEMASGYLRRLLDLRPDDRATRANLANALVSLQRFDEALALVEGAEAPTLARIEGYIHQQEGRISAAAEAYRRALAANPDDLSSWNNLGNVLSAVDDFDGAINAFERAISIAPGEAPIYRNLAEILLRAERHEARLKVLLDAEKCAPDDVDLLTEIGLAHARLDDMDAAITALKRAVEKAESFGNPHIELGMIYESLNRVDDLAVLIGQIDRETAPPEFSYLLAWQARRDGAFDEAAEYAAAIPETIHPMRRFHLVGGIADRRGDADTAFRAFERMNQEALATAGPIEGLTYRETVERDLALWTEDWVAEWEAVQVEDSNRDPIFLVGFPRSGTTLLDTMLMGLPSLSVLEERPMMAKTGKLLADDEDIRKLGAERVAELRTAYFNFARESGWDDSRWLVDKHPLNMERVPMIHRLFPNAKIILAERHPYDVVLSCFMANFQVNLAMRSFTSLDEAARTYDAVFKAWHRGIGLLPAANHPVRYERLVADSRSELEPLINWLGLEWHDDLHDHRKAASSRGRVRTASYSQIGEKLYTRATDRWRRYAPHLEAVLPILRPWAERMGYETV</sequence>
<reference evidence="5" key="1">
    <citation type="submission" date="2017-04" db="EMBL/GenBank/DDBJ databases">
        <authorList>
            <person name="Varghese N."/>
            <person name="Submissions S."/>
        </authorList>
    </citation>
    <scope>NUCLEOTIDE SEQUENCE [LARGE SCALE GENOMIC DNA]</scope>
    <source>
        <strain evidence="5">UI2</strain>
    </source>
</reference>
<dbReference type="Proteomes" id="UP000194469">
    <property type="component" value="Unassembled WGS sequence"/>
</dbReference>
<evidence type="ECO:0000256" key="1">
    <source>
        <dbReference type="ARBA" id="ARBA00022679"/>
    </source>
</evidence>
<dbReference type="SMART" id="SM00028">
    <property type="entry name" value="TPR"/>
    <property type="match status" value="5"/>
</dbReference>
<dbReference type="EMBL" id="FXWL01000001">
    <property type="protein sequence ID" value="SMQ65285.1"/>
    <property type="molecule type" value="Genomic_DNA"/>
</dbReference>